<sequence length="282" mass="31753">QITVRVPIGKNIIRDLSFPADIPRNDFLDRIYAQMSLNRERDELGWQTCDVGDRAAAQRLADAGDVDQAFDTILDMMKSTRRKKPVFMKIKHLNPVPIETSNKKKEGTRKTDFAYNAELTAVNRNLKCAQHPGENRWCYINPEKPTEHIALGLEEITLWARKIHDNEADSDCLRPPHCLRLDDLRERGRVRSTVSKTTGPPIHVHITNTPLGSSGGNVPMNQPSRGLKRQLSSASESSAESDGESLPLTDVVARLHRRYPQLALPQYLSILKDQGIVYAESV</sequence>
<dbReference type="EMBL" id="KN831816">
    <property type="protein sequence ID" value="KIM35687.1"/>
    <property type="molecule type" value="Genomic_DNA"/>
</dbReference>
<evidence type="ECO:0000313" key="2">
    <source>
        <dbReference type="EMBL" id="KIM35687.1"/>
    </source>
</evidence>
<keyword evidence="3" id="KW-1185">Reference proteome</keyword>
<dbReference type="Proteomes" id="UP000053424">
    <property type="component" value="Unassembled WGS sequence"/>
</dbReference>
<dbReference type="OrthoDB" id="2677451at2759"/>
<reference evidence="3" key="2">
    <citation type="submission" date="2015-01" db="EMBL/GenBank/DDBJ databases">
        <title>Evolutionary Origins and Diversification of the Mycorrhizal Mutualists.</title>
        <authorList>
            <consortium name="DOE Joint Genome Institute"/>
            <consortium name="Mycorrhizal Genomics Consortium"/>
            <person name="Kohler A."/>
            <person name="Kuo A."/>
            <person name="Nagy L.G."/>
            <person name="Floudas D."/>
            <person name="Copeland A."/>
            <person name="Barry K.W."/>
            <person name="Cichocki N."/>
            <person name="Veneault-Fourrey C."/>
            <person name="LaButti K."/>
            <person name="Lindquist E.A."/>
            <person name="Lipzen A."/>
            <person name="Lundell T."/>
            <person name="Morin E."/>
            <person name="Murat C."/>
            <person name="Riley R."/>
            <person name="Ohm R."/>
            <person name="Sun H."/>
            <person name="Tunlid A."/>
            <person name="Henrissat B."/>
            <person name="Grigoriev I.V."/>
            <person name="Hibbett D.S."/>
            <person name="Martin F."/>
        </authorList>
    </citation>
    <scope>NUCLEOTIDE SEQUENCE [LARGE SCALE GENOMIC DNA]</scope>
    <source>
        <strain evidence="3">h7</strain>
    </source>
</reference>
<feature type="region of interest" description="Disordered" evidence="1">
    <location>
        <begin position="193"/>
        <end position="245"/>
    </location>
</feature>
<accession>A0A0C2Y3P2</accession>
<gene>
    <name evidence="2" type="ORF">M413DRAFT_56413</name>
</gene>
<proteinExistence type="predicted"/>
<evidence type="ECO:0000256" key="1">
    <source>
        <dbReference type="SAM" id="MobiDB-lite"/>
    </source>
</evidence>
<organism evidence="2 3">
    <name type="scientific">Hebeloma cylindrosporum</name>
    <dbReference type="NCBI Taxonomy" id="76867"/>
    <lineage>
        <taxon>Eukaryota</taxon>
        <taxon>Fungi</taxon>
        <taxon>Dikarya</taxon>
        <taxon>Basidiomycota</taxon>
        <taxon>Agaricomycotina</taxon>
        <taxon>Agaricomycetes</taxon>
        <taxon>Agaricomycetidae</taxon>
        <taxon>Agaricales</taxon>
        <taxon>Agaricineae</taxon>
        <taxon>Hymenogastraceae</taxon>
        <taxon>Hebeloma</taxon>
    </lineage>
</organism>
<feature type="non-terminal residue" evidence="2">
    <location>
        <position position="1"/>
    </location>
</feature>
<dbReference type="AlphaFoldDB" id="A0A0C2Y3P2"/>
<feature type="non-terminal residue" evidence="2">
    <location>
        <position position="282"/>
    </location>
</feature>
<dbReference type="HOGENOM" id="CLU_049914_0_0_1"/>
<protein>
    <submittedName>
        <fullName evidence="2">Uncharacterized protein</fullName>
    </submittedName>
</protein>
<evidence type="ECO:0000313" key="3">
    <source>
        <dbReference type="Proteomes" id="UP000053424"/>
    </source>
</evidence>
<reference evidence="2 3" key="1">
    <citation type="submission" date="2014-04" db="EMBL/GenBank/DDBJ databases">
        <authorList>
            <consortium name="DOE Joint Genome Institute"/>
            <person name="Kuo A."/>
            <person name="Gay G."/>
            <person name="Dore J."/>
            <person name="Kohler A."/>
            <person name="Nagy L.G."/>
            <person name="Floudas D."/>
            <person name="Copeland A."/>
            <person name="Barry K.W."/>
            <person name="Cichocki N."/>
            <person name="Veneault-Fourrey C."/>
            <person name="LaButti K."/>
            <person name="Lindquist E.A."/>
            <person name="Lipzen A."/>
            <person name="Lundell T."/>
            <person name="Morin E."/>
            <person name="Murat C."/>
            <person name="Sun H."/>
            <person name="Tunlid A."/>
            <person name="Henrissat B."/>
            <person name="Grigoriev I.V."/>
            <person name="Hibbett D.S."/>
            <person name="Martin F."/>
            <person name="Nordberg H.P."/>
            <person name="Cantor M.N."/>
            <person name="Hua S.X."/>
        </authorList>
    </citation>
    <scope>NUCLEOTIDE SEQUENCE [LARGE SCALE GENOMIC DNA]</scope>
    <source>
        <strain evidence="3">h7</strain>
    </source>
</reference>
<name>A0A0C2Y3P2_HEBCY</name>